<evidence type="ECO:0000256" key="1">
    <source>
        <dbReference type="SAM" id="MobiDB-lite"/>
    </source>
</evidence>
<accession>A0ABU6M293</accession>
<keyword evidence="3" id="KW-1185">Reference proteome</keyword>
<proteinExistence type="predicted"/>
<name>A0ABU6M293_9ACTN</name>
<protein>
    <submittedName>
        <fullName evidence="2">Uncharacterized protein</fullName>
    </submittedName>
</protein>
<reference evidence="2 3" key="1">
    <citation type="submission" date="2024-01" db="EMBL/GenBank/DDBJ databases">
        <title>Genome analysis.</title>
        <authorList>
            <person name="Zhang K."/>
        </authorList>
    </citation>
    <scope>NUCLEOTIDE SEQUENCE [LARGE SCALE GENOMIC DNA]</scope>
    <source>
        <strain evidence="2 3">CGMCC 4.1753</strain>
    </source>
</reference>
<dbReference type="Proteomes" id="UP001353952">
    <property type="component" value="Unassembled WGS sequence"/>
</dbReference>
<dbReference type="EMBL" id="JAYXNZ010000002">
    <property type="protein sequence ID" value="MEC7055879.1"/>
    <property type="molecule type" value="Genomic_DNA"/>
</dbReference>
<feature type="region of interest" description="Disordered" evidence="1">
    <location>
        <begin position="1"/>
        <end position="32"/>
    </location>
</feature>
<comment type="caution">
    <text evidence="2">The sequence shown here is derived from an EMBL/GenBank/DDBJ whole genome shotgun (WGS) entry which is preliminary data.</text>
</comment>
<organism evidence="2 3">
    <name type="scientific">Streptomyces violaceochromogenes</name>
    <dbReference type="NCBI Taxonomy" id="67377"/>
    <lineage>
        <taxon>Bacteria</taxon>
        <taxon>Bacillati</taxon>
        <taxon>Actinomycetota</taxon>
        <taxon>Actinomycetes</taxon>
        <taxon>Kitasatosporales</taxon>
        <taxon>Streptomycetaceae</taxon>
        <taxon>Streptomyces</taxon>
    </lineage>
</organism>
<evidence type="ECO:0000313" key="2">
    <source>
        <dbReference type="EMBL" id="MEC7055879.1"/>
    </source>
</evidence>
<dbReference type="RefSeq" id="WP_191846425.1">
    <property type="nucleotide sequence ID" value="NZ_BMUO01000003.1"/>
</dbReference>
<evidence type="ECO:0000313" key="3">
    <source>
        <dbReference type="Proteomes" id="UP001353952"/>
    </source>
</evidence>
<gene>
    <name evidence="2" type="ORF">RFN57_26870</name>
</gene>
<sequence length="70" mass="6988">MTHSARHKEREDILGSPADGGGRDAVPGRGEFGGVLGLTSAAGAVVPFVLRPDVPEALVPVATSTAGLVP</sequence>